<dbReference type="AlphaFoldDB" id="A0AAF3ELR2"/>
<evidence type="ECO:0000256" key="1">
    <source>
        <dbReference type="ARBA" id="ARBA00005350"/>
    </source>
</evidence>
<protein>
    <recommendedName>
        <fullName evidence="2">Phospholipid scramblase</fullName>
    </recommendedName>
</protein>
<keyword evidence="2" id="KW-0564">Palmitate</keyword>
<keyword evidence="4" id="KW-1185">Reference proteome</keyword>
<name>A0AAF3ELR2_9BILA</name>
<comment type="similarity">
    <text evidence="1 2">Belongs to the phospholipid scramblase family.</text>
</comment>
<evidence type="ECO:0000313" key="4">
    <source>
        <dbReference type="Proteomes" id="UP000887575"/>
    </source>
</evidence>
<dbReference type="InterPro" id="IPR005552">
    <property type="entry name" value="Scramblase"/>
</dbReference>
<organism evidence="4 5">
    <name type="scientific">Mesorhabditis belari</name>
    <dbReference type="NCBI Taxonomy" id="2138241"/>
    <lineage>
        <taxon>Eukaryota</taxon>
        <taxon>Metazoa</taxon>
        <taxon>Ecdysozoa</taxon>
        <taxon>Nematoda</taxon>
        <taxon>Chromadorea</taxon>
        <taxon>Rhabditida</taxon>
        <taxon>Rhabditina</taxon>
        <taxon>Rhabditomorpha</taxon>
        <taxon>Rhabditoidea</taxon>
        <taxon>Rhabditidae</taxon>
        <taxon>Mesorhabditinae</taxon>
        <taxon>Mesorhabditis</taxon>
    </lineage>
</organism>
<dbReference type="Proteomes" id="UP000887575">
    <property type="component" value="Unassembled WGS sequence"/>
</dbReference>
<dbReference type="GO" id="GO:0017128">
    <property type="term" value="F:phospholipid scramblase activity"/>
    <property type="evidence" value="ECO:0007669"/>
    <property type="project" value="InterPro"/>
</dbReference>
<dbReference type="WBParaSite" id="MBELARI_LOCUS14949">
    <property type="protein sequence ID" value="MBELARI_LOCUS14949"/>
    <property type="gene ID" value="MBELARI_LOCUS14949"/>
</dbReference>
<reference evidence="5" key="1">
    <citation type="submission" date="2024-02" db="UniProtKB">
        <authorList>
            <consortium name="WormBaseParasite"/>
        </authorList>
    </citation>
    <scope>IDENTIFICATION</scope>
</reference>
<proteinExistence type="inferred from homology"/>
<dbReference type="PANTHER" id="PTHR23248:SF63">
    <property type="entry name" value="PHOSPHOLIPID SCRAMBLASE"/>
    <property type="match status" value="1"/>
</dbReference>
<comment type="cofactor">
    <cofactor evidence="2">
        <name>Ca(2+)</name>
        <dbReference type="ChEBI" id="CHEBI:29108"/>
    </cofactor>
</comment>
<comment type="function">
    <text evidence="2">May mediate accelerated ATP-independent bidirectional transbilayer migration of phospholipids upon binding calcium ions that results in a loss of phospholipid asymmetry in the plasma membrane.</text>
</comment>
<dbReference type="PANTHER" id="PTHR23248">
    <property type="entry name" value="PHOSPHOLIPID SCRAMBLASE-RELATED"/>
    <property type="match status" value="1"/>
</dbReference>
<evidence type="ECO:0000313" key="5">
    <source>
        <dbReference type="WBParaSite" id="MBELARI_LOCUS14949"/>
    </source>
</evidence>
<feature type="region of interest" description="Disordered" evidence="3">
    <location>
        <begin position="1"/>
        <end position="20"/>
    </location>
</feature>
<dbReference type="Pfam" id="PF03803">
    <property type="entry name" value="Scramblase"/>
    <property type="match status" value="2"/>
</dbReference>
<accession>A0AAF3ELR2</accession>
<dbReference type="GO" id="GO:0005886">
    <property type="term" value="C:plasma membrane"/>
    <property type="evidence" value="ECO:0007669"/>
    <property type="project" value="TreeGrafter"/>
</dbReference>
<keyword evidence="2" id="KW-0106">Calcium</keyword>
<evidence type="ECO:0000256" key="2">
    <source>
        <dbReference type="RuleBase" id="RU363116"/>
    </source>
</evidence>
<keyword evidence="2" id="KW-0449">Lipoprotein</keyword>
<evidence type="ECO:0000256" key="3">
    <source>
        <dbReference type="SAM" id="MobiDB-lite"/>
    </source>
</evidence>
<sequence>MSQTIQVFNQQPGMPPQPPAAPVEWMQTPPAMPNCPRGLEYLTQVDKIVIQQKKSILEAVTNWDVKNSYVLMNSIGEQVYYALEESDCCTRQCCAQDRDFTMHITDHFQNEVLTIKRPFKCCIYSCFAGLKICGHEAWIELSTREKIRNVDGQPCGAIRKKWGGLVKETLTQADTFSVEFPIDLDVKCKAALLGATFLIDFLQFEEKSGNAQNSSSIVCCDGMDFCLSSDCCCD</sequence>